<feature type="compositionally biased region" description="Polar residues" evidence="1">
    <location>
        <begin position="167"/>
        <end position="176"/>
    </location>
</feature>
<evidence type="ECO:0000313" key="4">
    <source>
        <dbReference type="Proteomes" id="UP000604825"/>
    </source>
</evidence>
<sequence>MADSSKEKEEQARKAHALALAGNVLAAKMWMQSTHPRLVRRGLKPGGRANALTHDDIKKQHRRLCLLVHPDKNPSAAADGAFKLIQAAWHALLANHPPLGTAVPAPPPPQRQAAPPPRPPPEPQPRPWHRRPAPQATPRPAAPRPPTYYPKPAKPKQKSKCPACGGQTINGRNNAPTLVGRNNYRCMSCLWSPKDGRHEPHEEDCDDYDFD</sequence>
<feature type="compositionally biased region" description="Pro residues" evidence="1">
    <location>
        <begin position="104"/>
        <end position="126"/>
    </location>
</feature>
<dbReference type="Proteomes" id="UP000604825">
    <property type="component" value="Unassembled WGS sequence"/>
</dbReference>
<dbReference type="OrthoDB" id="10250354at2759"/>
<evidence type="ECO:0000259" key="2">
    <source>
        <dbReference type="SMART" id="SM00271"/>
    </source>
</evidence>
<dbReference type="AlphaFoldDB" id="A0A811N031"/>
<dbReference type="InterPro" id="IPR001623">
    <property type="entry name" value="DnaJ_domain"/>
</dbReference>
<protein>
    <recommendedName>
        <fullName evidence="2">J domain-containing protein</fullName>
    </recommendedName>
</protein>
<dbReference type="Gene3D" id="1.10.287.110">
    <property type="entry name" value="DnaJ domain"/>
    <property type="match status" value="1"/>
</dbReference>
<dbReference type="EMBL" id="CAJGYO010000002">
    <property type="protein sequence ID" value="CAD6213347.1"/>
    <property type="molecule type" value="Genomic_DNA"/>
</dbReference>
<dbReference type="InterPro" id="IPR036869">
    <property type="entry name" value="J_dom_sf"/>
</dbReference>
<feature type="compositionally biased region" description="Acidic residues" evidence="1">
    <location>
        <begin position="202"/>
        <end position="211"/>
    </location>
</feature>
<comment type="caution">
    <text evidence="3">The sequence shown here is derived from an EMBL/GenBank/DDBJ whole genome shotgun (WGS) entry which is preliminary data.</text>
</comment>
<keyword evidence="4" id="KW-1185">Reference proteome</keyword>
<dbReference type="SUPFAM" id="SSF46565">
    <property type="entry name" value="Chaperone J-domain"/>
    <property type="match status" value="1"/>
</dbReference>
<dbReference type="CDD" id="cd06257">
    <property type="entry name" value="DnaJ"/>
    <property type="match status" value="1"/>
</dbReference>
<dbReference type="Pfam" id="PF00226">
    <property type="entry name" value="DnaJ"/>
    <property type="match status" value="1"/>
</dbReference>
<evidence type="ECO:0000313" key="3">
    <source>
        <dbReference type="EMBL" id="CAD6213347.1"/>
    </source>
</evidence>
<feature type="compositionally biased region" description="Pro residues" evidence="1">
    <location>
        <begin position="135"/>
        <end position="149"/>
    </location>
</feature>
<evidence type="ECO:0000256" key="1">
    <source>
        <dbReference type="SAM" id="MobiDB-lite"/>
    </source>
</evidence>
<name>A0A811N031_9POAL</name>
<gene>
    <name evidence="3" type="ORF">NCGR_LOCUS8955</name>
</gene>
<dbReference type="PANTHER" id="PTHR44137:SF53">
    <property type="entry name" value="DNAJ DOMAIN CONTAINING PROTEIN, EXPRESSED"/>
    <property type="match status" value="1"/>
</dbReference>
<feature type="domain" description="J" evidence="2">
    <location>
        <begin position="42"/>
        <end position="97"/>
    </location>
</feature>
<feature type="region of interest" description="Disordered" evidence="1">
    <location>
        <begin position="99"/>
        <end position="211"/>
    </location>
</feature>
<proteinExistence type="predicted"/>
<dbReference type="GO" id="GO:0005783">
    <property type="term" value="C:endoplasmic reticulum"/>
    <property type="evidence" value="ECO:0007669"/>
    <property type="project" value="UniProtKB-ARBA"/>
</dbReference>
<accession>A0A811N031</accession>
<dbReference type="SMART" id="SM00271">
    <property type="entry name" value="DnaJ"/>
    <property type="match status" value="1"/>
</dbReference>
<dbReference type="PANTHER" id="PTHR44137">
    <property type="entry name" value="BNAC03G44070D PROTEIN"/>
    <property type="match status" value="1"/>
</dbReference>
<reference evidence="3" key="1">
    <citation type="submission" date="2020-10" db="EMBL/GenBank/DDBJ databases">
        <authorList>
            <person name="Han B."/>
            <person name="Lu T."/>
            <person name="Zhao Q."/>
            <person name="Huang X."/>
            <person name="Zhao Y."/>
        </authorList>
    </citation>
    <scope>NUCLEOTIDE SEQUENCE</scope>
</reference>
<organism evidence="3 4">
    <name type="scientific">Miscanthus lutarioriparius</name>
    <dbReference type="NCBI Taxonomy" id="422564"/>
    <lineage>
        <taxon>Eukaryota</taxon>
        <taxon>Viridiplantae</taxon>
        <taxon>Streptophyta</taxon>
        <taxon>Embryophyta</taxon>
        <taxon>Tracheophyta</taxon>
        <taxon>Spermatophyta</taxon>
        <taxon>Magnoliopsida</taxon>
        <taxon>Liliopsida</taxon>
        <taxon>Poales</taxon>
        <taxon>Poaceae</taxon>
        <taxon>PACMAD clade</taxon>
        <taxon>Panicoideae</taxon>
        <taxon>Andropogonodae</taxon>
        <taxon>Andropogoneae</taxon>
        <taxon>Saccharinae</taxon>
        <taxon>Miscanthus</taxon>
    </lineage>
</organism>